<proteinExistence type="predicted"/>
<comment type="caution">
    <text evidence="1">The sequence shown here is derived from an EMBL/GenBank/DDBJ whole genome shotgun (WGS) entry which is preliminary data.</text>
</comment>
<dbReference type="AlphaFoldDB" id="A0A3P3D6U7"/>
<dbReference type="Proteomes" id="UP000282125">
    <property type="component" value="Unassembled WGS sequence"/>
</dbReference>
<dbReference type="EMBL" id="RRAZ01000038">
    <property type="protein sequence ID" value="RRH70049.1"/>
    <property type="molecule type" value="Genomic_DNA"/>
</dbReference>
<accession>A0A3P3D6U7</accession>
<dbReference type="RefSeq" id="WP_124966510.1">
    <property type="nucleotide sequence ID" value="NZ_RRAZ01000038.1"/>
</dbReference>
<keyword evidence="2" id="KW-1185">Reference proteome</keyword>
<evidence type="ECO:0000313" key="2">
    <source>
        <dbReference type="Proteomes" id="UP000282125"/>
    </source>
</evidence>
<name>A0A3P3D6U7_9RHOB</name>
<organism evidence="1 2">
    <name type="scientific">Falsigemmobacter faecalis</name>
    <dbReference type="NCBI Taxonomy" id="2488730"/>
    <lineage>
        <taxon>Bacteria</taxon>
        <taxon>Pseudomonadati</taxon>
        <taxon>Pseudomonadota</taxon>
        <taxon>Alphaproteobacteria</taxon>
        <taxon>Rhodobacterales</taxon>
        <taxon>Paracoccaceae</taxon>
        <taxon>Falsigemmobacter</taxon>
    </lineage>
</organism>
<protein>
    <submittedName>
        <fullName evidence="1">Uncharacterized protein</fullName>
    </submittedName>
</protein>
<sequence>MSYGIRVMNQSGETVMTTEDPMLVVKSKGTIGLGTWTTGTTHMFTTSDDPNGSSWATMAGTWYRNDGFTPSGMLLTDRIIVEVPYGHRAFWFRNGNLLRFFSTASSLRYVLASWANNYAPRHSGYGAEVRRADGSVVWADNLKVIADIRPLATGSPGSPFPWVCHEEQLCAYGTNELAVAPGAIRDGSGVFVRGMILGSNFYPNGGHWRYPGLRMKGFVADINFDAI</sequence>
<evidence type="ECO:0000313" key="1">
    <source>
        <dbReference type="EMBL" id="RRH70049.1"/>
    </source>
</evidence>
<gene>
    <name evidence="1" type="ORF">EG244_17725</name>
</gene>
<reference evidence="1 2" key="1">
    <citation type="submission" date="2018-11" db="EMBL/GenBank/DDBJ databases">
        <title>Gemmobacter sp. nov., YIM 102744-1 draft genome.</title>
        <authorList>
            <person name="Li G."/>
            <person name="Jiang Y."/>
        </authorList>
    </citation>
    <scope>NUCLEOTIDE SEQUENCE [LARGE SCALE GENOMIC DNA]</scope>
    <source>
        <strain evidence="1 2">YIM 102744-1</strain>
    </source>
</reference>